<organism evidence="3 4">
    <name type="scientific">Plebeiibacterium sediminum</name>
    <dbReference type="NCBI Taxonomy" id="2992112"/>
    <lineage>
        <taxon>Bacteria</taxon>
        <taxon>Pseudomonadati</taxon>
        <taxon>Bacteroidota</taxon>
        <taxon>Bacteroidia</taxon>
        <taxon>Marinilabiliales</taxon>
        <taxon>Marinilabiliaceae</taxon>
        <taxon>Plebeiibacterium</taxon>
    </lineage>
</organism>
<evidence type="ECO:0000259" key="2">
    <source>
        <dbReference type="Pfam" id="PF01910"/>
    </source>
</evidence>
<proteinExistence type="inferred from homology"/>
<evidence type="ECO:0000313" key="3">
    <source>
        <dbReference type="EMBL" id="MCW3786344.1"/>
    </source>
</evidence>
<dbReference type="Proteomes" id="UP001209229">
    <property type="component" value="Unassembled WGS sequence"/>
</dbReference>
<dbReference type="PANTHER" id="PTHR33777:SF1">
    <property type="entry name" value="UPF0045 PROTEIN ECM15"/>
    <property type="match status" value="1"/>
</dbReference>
<dbReference type="InterPro" id="IPR002767">
    <property type="entry name" value="Thiamine_BP"/>
</dbReference>
<accession>A0AAE3M3A5</accession>
<feature type="domain" description="Thiamine-binding protein" evidence="2">
    <location>
        <begin position="5"/>
        <end position="95"/>
    </location>
</feature>
<evidence type="ECO:0000313" key="4">
    <source>
        <dbReference type="Proteomes" id="UP001209229"/>
    </source>
</evidence>
<dbReference type="Pfam" id="PF01910">
    <property type="entry name" value="Thiamine_BP"/>
    <property type="match status" value="1"/>
</dbReference>
<reference evidence="3" key="1">
    <citation type="submission" date="2022-10" db="EMBL/GenBank/DDBJ databases">
        <authorList>
            <person name="Yu W.X."/>
        </authorList>
    </citation>
    <scope>NUCLEOTIDE SEQUENCE</scope>
    <source>
        <strain evidence="3">AAT</strain>
    </source>
</reference>
<dbReference type="EMBL" id="JAPDPJ010000013">
    <property type="protein sequence ID" value="MCW3786344.1"/>
    <property type="molecule type" value="Genomic_DNA"/>
</dbReference>
<dbReference type="SUPFAM" id="SSF89957">
    <property type="entry name" value="MTH1187/YkoF-like"/>
    <property type="match status" value="1"/>
</dbReference>
<evidence type="ECO:0000256" key="1">
    <source>
        <dbReference type="ARBA" id="ARBA00010272"/>
    </source>
</evidence>
<comment type="similarity">
    <text evidence="1">Belongs to the UPF0045 family.</text>
</comment>
<dbReference type="PANTHER" id="PTHR33777">
    <property type="entry name" value="UPF0045 PROTEIN ECM15"/>
    <property type="match status" value="1"/>
</dbReference>
<dbReference type="AlphaFoldDB" id="A0AAE3M3A5"/>
<protein>
    <submittedName>
        <fullName evidence="3">Thiamine-binding protein</fullName>
    </submittedName>
</protein>
<name>A0AAE3M3A5_9BACT</name>
<dbReference type="Gene3D" id="3.30.70.930">
    <property type="match status" value="1"/>
</dbReference>
<dbReference type="InterPro" id="IPR029756">
    <property type="entry name" value="MTH1187/YkoF-like"/>
</dbReference>
<keyword evidence="4" id="KW-1185">Reference proteome</keyword>
<gene>
    <name evidence="3" type="ORF">OM075_07690</name>
</gene>
<dbReference type="GO" id="GO:0005829">
    <property type="term" value="C:cytosol"/>
    <property type="evidence" value="ECO:0007669"/>
    <property type="project" value="TreeGrafter"/>
</dbReference>
<dbReference type="InterPro" id="IPR051614">
    <property type="entry name" value="UPF0045_domain"/>
</dbReference>
<comment type="caution">
    <text evidence="3">The sequence shown here is derived from an EMBL/GenBank/DDBJ whole genome shotgun (WGS) entry which is preliminary data.</text>
</comment>
<dbReference type="RefSeq" id="WP_301189909.1">
    <property type="nucleotide sequence ID" value="NZ_JAPDPJ010000013.1"/>
</dbReference>
<sequence>MSVLVNFAMFPTDQGTSKSESVSKVLEFIKNSGVDYKLSPMATTVETETMEEALAIINGAYKVLESDHERIYSTITIDARKGDLGRMTSKIDSIENKIGTVNK</sequence>